<dbReference type="InterPro" id="IPR000719">
    <property type="entry name" value="Prot_kinase_dom"/>
</dbReference>
<dbReference type="EMBL" id="JAQNDL010000005">
    <property type="protein sequence ID" value="MDC0723287.1"/>
    <property type="molecule type" value="Genomic_DNA"/>
</dbReference>
<keyword evidence="9" id="KW-1185">Reference proteome</keyword>
<sequence>MEEAGDSTFPNWPELRRLFTYDELVGKVLQGRYEVVRRLGAGGMGVVFLARHVHLDKLFALKIISARYLDEPEIGRRFLLEAQAASKIDHPNVVGITDFGPPEAGPTFFVMEYLEGEDLARTLAREGPLAWPRALHIVTQIARALVAAHQRGVVHRDIKPQNCLRVGRDGDPDFIKVLDFGLAKILSATHKSTWTVGGSPGYIAPEIYRGGRTDHRVDIFALGVVLHTLLLGRLPAQSPGDVELPPHAPVLHTADLPPPLRAIIDRATAEDPERRYPSADALLAALTEARATISSPSGHALKDMPERPRPARRRGLLLAASLGGALAVAIAVASTREASGDAAQRASEPAGARMDTSEAREAPADTVAGIPEAPAGSAKDPAVASSSGESPAAPATSAPLAAGPSAATRPPEPATSAATPAALEDMSEATLPVPPASGTDTPRPAKPLAPFDPAAAKAQLERRAADVRACKADSSFRTMTTTVRLAGTVSVSPRGKATVTLPPGYDVSPCLARLVAGTRFRPSLDGGEFAFTFLL</sequence>
<keyword evidence="3 8" id="KW-0418">Kinase</keyword>
<reference evidence="8 9" key="1">
    <citation type="submission" date="2022-11" db="EMBL/GenBank/DDBJ databases">
        <title>Minimal conservation of predation-associated metabolite biosynthetic gene clusters underscores biosynthetic potential of Myxococcota including descriptions for ten novel species: Archangium lansinium sp. nov., Myxococcus landrumus sp. nov., Nannocystis bai.</title>
        <authorList>
            <person name="Ahearne A."/>
            <person name="Stevens C."/>
            <person name="Dowd S."/>
        </authorList>
    </citation>
    <scope>NUCLEOTIDE SEQUENCE [LARGE SCALE GENOMIC DNA]</scope>
    <source>
        <strain evidence="8 9">BB15-2</strain>
    </source>
</reference>
<feature type="binding site" evidence="5">
    <location>
        <position position="62"/>
    </location>
    <ligand>
        <name>ATP</name>
        <dbReference type="ChEBI" id="CHEBI:30616"/>
    </ligand>
</feature>
<dbReference type="PROSITE" id="PS50011">
    <property type="entry name" value="PROTEIN_KINASE_DOM"/>
    <property type="match status" value="1"/>
</dbReference>
<dbReference type="PANTHER" id="PTHR43289">
    <property type="entry name" value="MITOGEN-ACTIVATED PROTEIN KINASE KINASE KINASE 20-RELATED"/>
    <property type="match status" value="1"/>
</dbReference>
<dbReference type="InterPro" id="IPR017441">
    <property type="entry name" value="Protein_kinase_ATP_BS"/>
</dbReference>
<keyword evidence="1" id="KW-0808">Transferase</keyword>
<dbReference type="Pfam" id="PF00069">
    <property type="entry name" value="Pkinase"/>
    <property type="match status" value="1"/>
</dbReference>
<evidence type="ECO:0000256" key="2">
    <source>
        <dbReference type="ARBA" id="ARBA00022741"/>
    </source>
</evidence>
<evidence type="ECO:0000313" key="8">
    <source>
        <dbReference type="EMBL" id="MDC0723287.1"/>
    </source>
</evidence>
<evidence type="ECO:0000256" key="1">
    <source>
        <dbReference type="ARBA" id="ARBA00022679"/>
    </source>
</evidence>
<dbReference type="GO" id="GO:0016301">
    <property type="term" value="F:kinase activity"/>
    <property type="evidence" value="ECO:0007669"/>
    <property type="project" value="UniProtKB-KW"/>
</dbReference>
<dbReference type="SUPFAM" id="SSF56112">
    <property type="entry name" value="Protein kinase-like (PK-like)"/>
    <property type="match status" value="1"/>
</dbReference>
<dbReference type="InterPro" id="IPR011009">
    <property type="entry name" value="Kinase-like_dom_sf"/>
</dbReference>
<evidence type="ECO:0000259" key="7">
    <source>
        <dbReference type="PROSITE" id="PS50011"/>
    </source>
</evidence>
<evidence type="ECO:0000313" key="9">
    <source>
        <dbReference type="Proteomes" id="UP001221686"/>
    </source>
</evidence>
<dbReference type="PANTHER" id="PTHR43289:SF6">
    <property type="entry name" value="SERINE_THREONINE-PROTEIN KINASE NEKL-3"/>
    <property type="match status" value="1"/>
</dbReference>
<name>A0ABT5EEN7_9BACT</name>
<evidence type="ECO:0000256" key="5">
    <source>
        <dbReference type="PROSITE-ProRule" id="PRU10141"/>
    </source>
</evidence>
<dbReference type="CDD" id="cd14014">
    <property type="entry name" value="STKc_PknB_like"/>
    <property type="match status" value="1"/>
</dbReference>
<keyword evidence="4 5" id="KW-0067">ATP-binding</keyword>
<organism evidence="8 9">
    <name type="scientific">Nannocystis bainbridge</name>
    <dbReference type="NCBI Taxonomy" id="2995303"/>
    <lineage>
        <taxon>Bacteria</taxon>
        <taxon>Pseudomonadati</taxon>
        <taxon>Myxococcota</taxon>
        <taxon>Polyangia</taxon>
        <taxon>Nannocystales</taxon>
        <taxon>Nannocystaceae</taxon>
        <taxon>Nannocystis</taxon>
    </lineage>
</organism>
<dbReference type="Proteomes" id="UP001221686">
    <property type="component" value="Unassembled WGS sequence"/>
</dbReference>
<dbReference type="RefSeq" id="WP_272091831.1">
    <property type="nucleotide sequence ID" value="NZ_JAQNDL010000005.1"/>
</dbReference>
<feature type="region of interest" description="Disordered" evidence="6">
    <location>
        <begin position="337"/>
        <end position="450"/>
    </location>
</feature>
<dbReference type="PROSITE" id="PS00107">
    <property type="entry name" value="PROTEIN_KINASE_ATP"/>
    <property type="match status" value="1"/>
</dbReference>
<dbReference type="Gene3D" id="3.30.200.20">
    <property type="entry name" value="Phosphorylase Kinase, domain 1"/>
    <property type="match status" value="1"/>
</dbReference>
<feature type="domain" description="Protein kinase" evidence="7">
    <location>
        <begin position="33"/>
        <end position="293"/>
    </location>
</feature>
<dbReference type="Gene3D" id="1.10.510.10">
    <property type="entry name" value="Transferase(Phosphotransferase) domain 1"/>
    <property type="match status" value="1"/>
</dbReference>
<keyword evidence="2 5" id="KW-0547">Nucleotide-binding</keyword>
<gene>
    <name evidence="8" type="ORF">POL25_40775</name>
</gene>
<dbReference type="SMART" id="SM00220">
    <property type="entry name" value="S_TKc"/>
    <property type="match status" value="1"/>
</dbReference>
<comment type="caution">
    <text evidence="8">The sequence shown here is derived from an EMBL/GenBank/DDBJ whole genome shotgun (WGS) entry which is preliminary data.</text>
</comment>
<accession>A0ABT5EEN7</accession>
<proteinExistence type="predicted"/>
<evidence type="ECO:0000256" key="3">
    <source>
        <dbReference type="ARBA" id="ARBA00022777"/>
    </source>
</evidence>
<feature type="compositionally biased region" description="Low complexity" evidence="6">
    <location>
        <begin position="381"/>
        <end position="422"/>
    </location>
</feature>
<evidence type="ECO:0000256" key="4">
    <source>
        <dbReference type="ARBA" id="ARBA00022840"/>
    </source>
</evidence>
<evidence type="ECO:0000256" key="6">
    <source>
        <dbReference type="SAM" id="MobiDB-lite"/>
    </source>
</evidence>
<protein>
    <submittedName>
        <fullName evidence="8">Protein kinase</fullName>
    </submittedName>
</protein>